<dbReference type="Proteomes" id="UP000664654">
    <property type="component" value="Unassembled WGS sequence"/>
</dbReference>
<evidence type="ECO:0000313" key="1">
    <source>
        <dbReference type="EMBL" id="MBN7825207.1"/>
    </source>
</evidence>
<sequence length="101" mass="11556">MRISIIPEDGWANFESSKSIEKLIWETLKCRDIGGAWEYHSFTSNSSFWSNGGFSLALQFEDDECKKVQNIEMVNPAPQSAELNQLVELFETQYGLISNRC</sequence>
<keyword evidence="2" id="KW-1185">Reference proteome</keyword>
<dbReference type="EMBL" id="JAFKCV010000004">
    <property type="protein sequence ID" value="MBN7825207.1"/>
    <property type="molecule type" value="Genomic_DNA"/>
</dbReference>
<protein>
    <submittedName>
        <fullName evidence="1">Uncharacterized protein</fullName>
    </submittedName>
</protein>
<dbReference type="AlphaFoldDB" id="A0A939DMZ1"/>
<proteinExistence type="predicted"/>
<comment type="caution">
    <text evidence="1">The sequence shown here is derived from an EMBL/GenBank/DDBJ whole genome shotgun (WGS) entry which is preliminary data.</text>
</comment>
<accession>A0A939DMZ1</accession>
<gene>
    <name evidence="1" type="ORF">J0A66_08250</name>
</gene>
<name>A0A939DMZ1_9ALTE</name>
<evidence type="ECO:0000313" key="2">
    <source>
        <dbReference type="Proteomes" id="UP000664654"/>
    </source>
</evidence>
<dbReference type="RefSeq" id="WP_206573327.1">
    <property type="nucleotide sequence ID" value="NZ_JAFKCV010000004.1"/>
</dbReference>
<reference evidence="1" key="1">
    <citation type="submission" date="2021-03" db="EMBL/GenBank/DDBJ databases">
        <title>novel species isolated from a fishpond in China.</title>
        <authorList>
            <person name="Lu H."/>
            <person name="Cai Z."/>
        </authorList>
    </citation>
    <scope>NUCLEOTIDE SEQUENCE</scope>
    <source>
        <strain evidence="1">JCM 30855</strain>
    </source>
</reference>
<organism evidence="1 2">
    <name type="scientific">Bowmanella dokdonensis</name>
    <dbReference type="NCBI Taxonomy" id="751969"/>
    <lineage>
        <taxon>Bacteria</taxon>
        <taxon>Pseudomonadati</taxon>
        <taxon>Pseudomonadota</taxon>
        <taxon>Gammaproteobacteria</taxon>
        <taxon>Alteromonadales</taxon>
        <taxon>Alteromonadaceae</taxon>
        <taxon>Bowmanella</taxon>
    </lineage>
</organism>